<feature type="region of interest" description="Disordered" evidence="1">
    <location>
        <begin position="892"/>
        <end position="1005"/>
    </location>
</feature>
<dbReference type="Proteomes" id="UP000799429">
    <property type="component" value="Unassembled WGS sequence"/>
</dbReference>
<feature type="region of interest" description="Disordered" evidence="1">
    <location>
        <begin position="1159"/>
        <end position="1208"/>
    </location>
</feature>
<evidence type="ECO:0008006" key="4">
    <source>
        <dbReference type="Google" id="ProtNLM"/>
    </source>
</evidence>
<dbReference type="EMBL" id="MU006098">
    <property type="protein sequence ID" value="KAF2838000.1"/>
    <property type="molecule type" value="Genomic_DNA"/>
</dbReference>
<feature type="compositionally biased region" description="Polar residues" evidence="1">
    <location>
        <begin position="122"/>
        <end position="142"/>
    </location>
</feature>
<dbReference type="InterPro" id="IPR029063">
    <property type="entry name" value="SAM-dependent_MTases_sf"/>
</dbReference>
<feature type="compositionally biased region" description="Basic and acidic residues" evidence="1">
    <location>
        <begin position="717"/>
        <end position="737"/>
    </location>
</feature>
<feature type="region of interest" description="Disordered" evidence="1">
    <location>
        <begin position="1"/>
        <end position="60"/>
    </location>
</feature>
<proteinExistence type="predicted"/>
<feature type="compositionally biased region" description="Polar residues" evidence="1">
    <location>
        <begin position="243"/>
        <end position="256"/>
    </location>
</feature>
<keyword evidence="3" id="KW-1185">Reference proteome</keyword>
<feature type="compositionally biased region" description="Low complexity" evidence="1">
    <location>
        <begin position="105"/>
        <end position="117"/>
    </location>
</feature>
<feature type="compositionally biased region" description="Basic and acidic residues" evidence="1">
    <location>
        <begin position="494"/>
        <end position="503"/>
    </location>
</feature>
<gene>
    <name evidence="2" type="ORF">M501DRAFT_936636</name>
</gene>
<feature type="region of interest" description="Disordered" evidence="1">
    <location>
        <begin position="242"/>
        <end position="745"/>
    </location>
</feature>
<feature type="compositionally biased region" description="Basic and acidic residues" evidence="1">
    <location>
        <begin position="329"/>
        <end position="338"/>
    </location>
</feature>
<feature type="region of interest" description="Disordered" evidence="1">
    <location>
        <begin position="1447"/>
        <end position="1466"/>
    </location>
</feature>
<feature type="compositionally biased region" description="Low complexity" evidence="1">
    <location>
        <begin position="317"/>
        <end position="326"/>
    </location>
</feature>
<feature type="compositionally biased region" description="Polar residues" evidence="1">
    <location>
        <begin position="1160"/>
        <end position="1173"/>
    </location>
</feature>
<dbReference type="SUPFAM" id="SSF53335">
    <property type="entry name" value="S-adenosyl-L-methionine-dependent methyltransferases"/>
    <property type="match status" value="1"/>
</dbReference>
<evidence type="ECO:0000313" key="2">
    <source>
        <dbReference type="EMBL" id="KAF2838000.1"/>
    </source>
</evidence>
<evidence type="ECO:0000313" key="3">
    <source>
        <dbReference type="Proteomes" id="UP000799429"/>
    </source>
</evidence>
<feature type="compositionally biased region" description="Polar residues" evidence="1">
    <location>
        <begin position="406"/>
        <end position="429"/>
    </location>
</feature>
<feature type="region of interest" description="Disordered" evidence="1">
    <location>
        <begin position="72"/>
        <end position="177"/>
    </location>
</feature>
<feature type="compositionally biased region" description="Low complexity" evidence="1">
    <location>
        <begin position="561"/>
        <end position="598"/>
    </location>
</feature>
<feature type="compositionally biased region" description="Low complexity" evidence="1">
    <location>
        <begin position="257"/>
        <end position="270"/>
    </location>
</feature>
<feature type="compositionally biased region" description="Low complexity" evidence="1">
    <location>
        <begin position="438"/>
        <end position="447"/>
    </location>
</feature>
<feature type="compositionally biased region" description="Low complexity" evidence="1">
    <location>
        <begin position="455"/>
        <end position="478"/>
    </location>
</feature>
<protein>
    <recommendedName>
        <fullName evidence="4">Methyltransferase type 11 domain-containing protein</fullName>
    </recommendedName>
</protein>
<feature type="compositionally biased region" description="Basic and acidic residues" evidence="1">
    <location>
        <begin position="599"/>
        <end position="611"/>
    </location>
</feature>
<feature type="compositionally biased region" description="Polar residues" evidence="1">
    <location>
        <begin position="952"/>
        <end position="963"/>
    </location>
</feature>
<comment type="caution">
    <text evidence="2">The sequence shown here is derived from an EMBL/GenBank/DDBJ whole genome shotgun (WGS) entry which is preliminary data.</text>
</comment>
<name>A0A9P4S8H3_9PEZI</name>
<evidence type="ECO:0000256" key="1">
    <source>
        <dbReference type="SAM" id="MobiDB-lite"/>
    </source>
</evidence>
<dbReference type="OrthoDB" id="5382952at2759"/>
<organism evidence="2 3">
    <name type="scientific">Patellaria atrata CBS 101060</name>
    <dbReference type="NCBI Taxonomy" id="1346257"/>
    <lineage>
        <taxon>Eukaryota</taxon>
        <taxon>Fungi</taxon>
        <taxon>Dikarya</taxon>
        <taxon>Ascomycota</taxon>
        <taxon>Pezizomycotina</taxon>
        <taxon>Dothideomycetes</taxon>
        <taxon>Dothideomycetes incertae sedis</taxon>
        <taxon>Patellariales</taxon>
        <taxon>Patellariaceae</taxon>
        <taxon>Patellaria</taxon>
    </lineage>
</organism>
<reference evidence="2" key="1">
    <citation type="journal article" date="2020" name="Stud. Mycol.">
        <title>101 Dothideomycetes genomes: a test case for predicting lifestyles and emergence of pathogens.</title>
        <authorList>
            <person name="Haridas S."/>
            <person name="Albert R."/>
            <person name="Binder M."/>
            <person name="Bloem J."/>
            <person name="Labutti K."/>
            <person name="Salamov A."/>
            <person name="Andreopoulos B."/>
            <person name="Baker S."/>
            <person name="Barry K."/>
            <person name="Bills G."/>
            <person name="Bluhm B."/>
            <person name="Cannon C."/>
            <person name="Castanera R."/>
            <person name="Culley D."/>
            <person name="Daum C."/>
            <person name="Ezra D."/>
            <person name="Gonzalez J."/>
            <person name="Henrissat B."/>
            <person name="Kuo A."/>
            <person name="Liang C."/>
            <person name="Lipzen A."/>
            <person name="Lutzoni F."/>
            <person name="Magnuson J."/>
            <person name="Mondo S."/>
            <person name="Nolan M."/>
            <person name="Ohm R."/>
            <person name="Pangilinan J."/>
            <person name="Park H.-J."/>
            <person name="Ramirez L."/>
            <person name="Alfaro M."/>
            <person name="Sun H."/>
            <person name="Tritt A."/>
            <person name="Yoshinaga Y."/>
            <person name="Zwiers L.-H."/>
            <person name="Turgeon B."/>
            <person name="Goodwin S."/>
            <person name="Spatafora J."/>
            <person name="Crous P."/>
            <person name="Grigoriev I."/>
        </authorList>
    </citation>
    <scope>NUCLEOTIDE SEQUENCE</scope>
    <source>
        <strain evidence="2">CBS 101060</strain>
    </source>
</reference>
<accession>A0A9P4S8H3</accession>
<sequence length="1558" mass="167813">MASYKSKYNAAGRRSEKDQLSSSRQVLTRLPTRAITPTSAESSIPAPMVSKLNKRGVSKPDAVIQTAKAVTTYKGPIKHNPMSKNQQRAGSGRPVATQNGSLDAPSSRSYGYPGSSRYRLDPSTSVRTPSLVSGSSVSTVDSPRSAMLRKKPSTIGRHDYGRMRSASASSQEGTHSAKITREEYNDPFPGSILGITMPPADRPLTLAHLEPVDHGEMTVGLEAPYQLATKNLGPPTPYYAVSASPSTRYSESPGQFSHSSTPTSMSSHSPGITFSLKTTPRIRQTSPTVSRPPVTRRKTDEESTLREPQGLASVRESTTSSSSASTIRDATKANDRGKASTRAAPPPSPSPRKSSKASVEDRKEVAGSQIPNATSPPGQTPPELAHLLDSPQLASNAKQPSRPIRTGTSDISSLRQPSPIIQSNLTSLSYGHHRRTSSTESHSASSSLPQSRTIPSKPSSRNPSPNLNLSSSLLPISSRTAASTRGQTPDIVSDTERNVRKEPPQPTPSPSKSGSRFAFFSRRTKTEPVTSSSRPPAKLKKGPMAGTGHEGYGRYAHRGRSGSTTSATGSAGRSASADSVSGSVPRSSTSRKNSTSTKGDPELDNFLKDRLTPVPIRGEGGLDCTRSTSSLDSTLDRPSLDRKPAGNGLSDPRLGGPTLLPSALPDSSRALSPFRRMMPGSRRPSDSSDNESTIIGRPTLAARRELSIPDTGNTFPRLDKVSEGKESNWLRPKKVEQPVKPSKPSRKWNFFQRAHAHSPKREESVPDVPITINRQPISRTVAHYAMMENNEQIDLEELDRIMQEADKSGDDQPMVFKNSLIAGMDETMRSHDTQSILLPSPPAFAREFTQLTRSASPSVPLKKEGSSSRPPLDGLVNNARLFDPANFSPPLSGLPIPAPPPSSSPSRPSRLAQVGRIPAVVSKRDRERTLPAQSFSRPFAPTQPSPAVKPSGFNSPASGSDQIQGEPAHLGSVNPQATAQPEEPTDFASAAHPHTNPFSPPEFFSFPPRKNSELSYSSSSGIFSLSASTAIIPSKDAPLSEDEVWNEYDDLIDEVISPKDIKSPISATSSLGAPFQYAAMVSQRDIEASKLDIPAPLNISGQVSSKDGSSKPQILRTSRLLASLHSSGAPLTPISMSEFINGYGERNLSVIDPVSGRLSLPSTHRSSARSSLPASVRLSFQPRHSKSASTGSPTVLHESEELKTTTKSTNRYRDTRLIAMAEHTDGLSMANLRFGALMTSKWLSFGQVLFSPAHLEVKEGNDNRVLIIDGLGKDWSYYVALTYPNAHIYNLGAELGSPPGSSTPGPTNTFSGLSNHRHLYHPSLTSATHVPFPFPKGFFTACVFRFPPLCPDSSLRFAISECKRVLRPGGYLEICAVDLDLVNMGNLARRAIRQLKTRIMGRNISGVGEVSLKPVGDNLVRLVGRRGFESLKSCSVGVPVAGGWPGSQELASSNNENKNTKSKPEGLMSFGDLLSERKNDGSTDENIAKMVARVGRWWYSRCYEGVVPLGSDDEEGADESIWSDGALLRECEKRGTTFKLSICFAQKPMVARRRTVSV</sequence>
<feature type="compositionally biased region" description="Basic and acidic residues" evidence="1">
    <location>
        <begin position="634"/>
        <end position="644"/>
    </location>
</feature>
<feature type="compositionally biased region" description="Polar residues" evidence="1">
    <location>
        <begin position="275"/>
        <end position="289"/>
    </location>
</feature>
<feature type="region of interest" description="Disordered" evidence="1">
    <location>
        <begin position="853"/>
        <end position="877"/>
    </location>
</feature>